<dbReference type="RefSeq" id="XP_033593183.1">
    <property type="nucleotide sequence ID" value="XM_033732720.1"/>
</dbReference>
<dbReference type="Proteomes" id="UP000799767">
    <property type="component" value="Unassembled WGS sequence"/>
</dbReference>
<reference evidence="2" key="1">
    <citation type="journal article" date="2020" name="Stud. Mycol.">
        <title>101 Dothideomycetes genomes: a test case for predicting lifestyles and emergence of pathogens.</title>
        <authorList>
            <person name="Haridas S."/>
            <person name="Albert R."/>
            <person name="Binder M."/>
            <person name="Bloem J."/>
            <person name="Labutti K."/>
            <person name="Salamov A."/>
            <person name="Andreopoulos B."/>
            <person name="Baker S."/>
            <person name="Barry K."/>
            <person name="Bills G."/>
            <person name="Bluhm B."/>
            <person name="Cannon C."/>
            <person name="Castanera R."/>
            <person name="Culley D."/>
            <person name="Daum C."/>
            <person name="Ezra D."/>
            <person name="Gonzalez J."/>
            <person name="Henrissat B."/>
            <person name="Kuo A."/>
            <person name="Liang C."/>
            <person name="Lipzen A."/>
            <person name="Lutzoni F."/>
            <person name="Magnuson J."/>
            <person name="Mondo S."/>
            <person name="Nolan M."/>
            <person name="Ohm R."/>
            <person name="Pangilinan J."/>
            <person name="Park H.-J."/>
            <person name="Ramirez L."/>
            <person name="Alfaro M."/>
            <person name="Sun H."/>
            <person name="Tritt A."/>
            <person name="Yoshinaga Y."/>
            <person name="Zwiers L.-H."/>
            <person name="Turgeon B."/>
            <person name="Goodwin S."/>
            <person name="Spatafora J."/>
            <person name="Crous P."/>
            <person name="Grigoriev I."/>
        </authorList>
    </citation>
    <scope>NUCLEOTIDE SEQUENCE</scope>
    <source>
        <strain evidence="2">CBS 113389</strain>
    </source>
</reference>
<dbReference type="OrthoDB" id="5369729at2759"/>
<feature type="compositionally biased region" description="Polar residues" evidence="1">
    <location>
        <begin position="415"/>
        <end position="427"/>
    </location>
</feature>
<keyword evidence="3" id="KW-1185">Reference proteome</keyword>
<gene>
    <name evidence="2" type="ORF">BDY17DRAFT_291783</name>
</gene>
<feature type="region of interest" description="Disordered" evidence="1">
    <location>
        <begin position="21"/>
        <end position="188"/>
    </location>
</feature>
<feature type="region of interest" description="Disordered" evidence="1">
    <location>
        <begin position="213"/>
        <end position="261"/>
    </location>
</feature>
<dbReference type="EMBL" id="MU001632">
    <property type="protein sequence ID" value="KAF2486614.1"/>
    <property type="molecule type" value="Genomic_DNA"/>
</dbReference>
<organism evidence="2 3">
    <name type="scientific">Neohortaea acidophila</name>
    <dbReference type="NCBI Taxonomy" id="245834"/>
    <lineage>
        <taxon>Eukaryota</taxon>
        <taxon>Fungi</taxon>
        <taxon>Dikarya</taxon>
        <taxon>Ascomycota</taxon>
        <taxon>Pezizomycotina</taxon>
        <taxon>Dothideomycetes</taxon>
        <taxon>Dothideomycetidae</taxon>
        <taxon>Mycosphaerellales</taxon>
        <taxon>Teratosphaeriaceae</taxon>
        <taxon>Neohortaea</taxon>
    </lineage>
</organism>
<feature type="compositionally biased region" description="Polar residues" evidence="1">
    <location>
        <begin position="142"/>
        <end position="188"/>
    </location>
</feature>
<dbReference type="AlphaFoldDB" id="A0A6A6Q3M2"/>
<sequence length="617" mass="65971">MSRTGEERGEDLFLELANDRAAVEHARPISHGEPLQRRISSAANPPSLSSERRPRSSGNALGQGGASMLDKSAHLQRHVARHSTPFASPSPWIDEDGASISSKSRSGVPRRPEMSSERLPSRLNNHARPADLPQFGRGRPSFGSSPQTLLAQPSQLSHNWPDSFQYPTGNSEPKPSNPDSASVASETAETVWDELDDLKSRIKKLELTGKLPSTSGAAALPVEHNDRPRTATTAPTTIDSSPKHDKSEPQQQMPESRSRSIAQEMSGEYAVGGPGAANIHPNLHAALAKAKPLLSPTLFRTLEATAADALQLAAMTGSAGPQGTAMTAASIINGVTVSDRHVRRKADTMCRNLTDLVLALCEGRSEAPSLVSSPTPSTKQSPSLRYSRSSLGPTDGISRAAARPMSRLEARRSSILGSQGGNSSSLAGSPLEATGDASLSEHESTASYPRLQRPDPTPSGRAASRLQAARERHFGSGAAGDDEDPTIRPPSRAATDAGRSARSFLRRDFNTPSRSPSFRDSLAARRTSQDYFSRVPSDSSADLARRHALDTFNTLVVPEESDAGDRRSISRATSRTNRRVTSYVPHSSRRSGGAISGEGPSLHRATSLQQRRHVLVE</sequence>
<feature type="compositionally biased region" description="Basic and acidic residues" evidence="1">
    <location>
        <begin position="110"/>
        <end position="120"/>
    </location>
</feature>
<feature type="region of interest" description="Disordered" evidence="1">
    <location>
        <begin position="365"/>
        <end position="522"/>
    </location>
</feature>
<proteinExistence type="predicted"/>
<dbReference type="GeneID" id="54473722"/>
<protein>
    <submittedName>
        <fullName evidence="2">Uncharacterized protein</fullName>
    </submittedName>
</protein>
<evidence type="ECO:0000256" key="1">
    <source>
        <dbReference type="SAM" id="MobiDB-lite"/>
    </source>
</evidence>
<feature type="compositionally biased region" description="Low complexity" evidence="1">
    <location>
        <begin position="372"/>
        <end position="383"/>
    </location>
</feature>
<feature type="compositionally biased region" description="Polar residues" evidence="1">
    <location>
        <begin position="249"/>
        <end position="261"/>
    </location>
</feature>
<accession>A0A6A6Q3M2</accession>
<feature type="region of interest" description="Disordered" evidence="1">
    <location>
        <begin position="560"/>
        <end position="617"/>
    </location>
</feature>
<name>A0A6A6Q3M2_9PEZI</name>
<evidence type="ECO:0000313" key="3">
    <source>
        <dbReference type="Proteomes" id="UP000799767"/>
    </source>
</evidence>
<evidence type="ECO:0000313" key="2">
    <source>
        <dbReference type="EMBL" id="KAF2486614.1"/>
    </source>
</evidence>